<accession>A0A1R2BTG0</accession>
<organism evidence="1 2">
    <name type="scientific">Stentor coeruleus</name>
    <dbReference type="NCBI Taxonomy" id="5963"/>
    <lineage>
        <taxon>Eukaryota</taxon>
        <taxon>Sar</taxon>
        <taxon>Alveolata</taxon>
        <taxon>Ciliophora</taxon>
        <taxon>Postciliodesmatophora</taxon>
        <taxon>Heterotrichea</taxon>
        <taxon>Heterotrichida</taxon>
        <taxon>Stentoridae</taxon>
        <taxon>Stentor</taxon>
    </lineage>
</organism>
<evidence type="ECO:0000313" key="1">
    <source>
        <dbReference type="EMBL" id="OMJ79981.1"/>
    </source>
</evidence>
<dbReference type="AlphaFoldDB" id="A0A1R2BTG0"/>
<protein>
    <submittedName>
        <fullName evidence="1">Uncharacterized protein</fullName>
    </submittedName>
</protein>
<reference evidence="1 2" key="1">
    <citation type="submission" date="2016-11" db="EMBL/GenBank/DDBJ databases">
        <title>The macronuclear genome of Stentor coeruleus: a giant cell with tiny introns.</title>
        <authorList>
            <person name="Slabodnick M."/>
            <person name="Ruby J.G."/>
            <person name="Reiff S.B."/>
            <person name="Swart E.C."/>
            <person name="Gosai S."/>
            <person name="Prabakaran S."/>
            <person name="Witkowska E."/>
            <person name="Larue G.E."/>
            <person name="Fisher S."/>
            <person name="Freeman R.M."/>
            <person name="Gunawardena J."/>
            <person name="Chu W."/>
            <person name="Stover N.A."/>
            <person name="Gregory B.D."/>
            <person name="Nowacki M."/>
            <person name="Derisi J."/>
            <person name="Roy S.W."/>
            <person name="Marshall W.F."/>
            <person name="Sood P."/>
        </authorList>
    </citation>
    <scope>NUCLEOTIDE SEQUENCE [LARGE SCALE GENOMIC DNA]</scope>
    <source>
        <strain evidence="1">WM001</strain>
    </source>
</reference>
<sequence length="154" mass="18155">MKKYSLDNSLQYESKHWLPRLRNLKHDTSSFSPPNSNNTSLTQASFSLAPQNKAIKIPRLNARPVIRNKVKSAERNADDCDYFDDYKKSEIKLSRKIFNDQHPFWFMSMMSSYENFLSKDEEFSSKNVQTDRNGLQEWIDEMHGKLSEFGFEDE</sequence>
<keyword evidence="2" id="KW-1185">Reference proteome</keyword>
<evidence type="ECO:0000313" key="2">
    <source>
        <dbReference type="Proteomes" id="UP000187209"/>
    </source>
</evidence>
<dbReference type="Proteomes" id="UP000187209">
    <property type="component" value="Unassembled WGS sequence"/>
</dbReference>
<proteinExistence type="predicted"/>
<comment type="caution">
    <text evidence="1">The sequence shown here is derived from an EMBL/GenBank/DDBJ whole genome shotgun (WGS) entry which is preliminary data.</text>
</comment>
<gene>
    <name evidence="1" type="ORF">SteCoe_19851</name>
</gene>
<dbReference type="EMBL" id="MPUH01000444">
    <property type="protein sequence ID" value="OMJ79981.1"/>
    <property type="molecule type" value="Genomic_DNA"/>
</dbReference>
<name>A0A1R2BTG0_9CILI</name>